<evidence type="ECO:0000313" key="3">
    <source>
        <dbReference type="Proteomes" id="UP000184330"/>
    </source>
</evidence>
<dbReference type="AlphaFoldDB" id="A0A1L7X1I5"/>
<dbReference type="EMBL" id="FJOG01000012">
    <property type="protein sequence ID" value="CZR58849.1"/>
    <property type="molecule type" value="Genomic_DNA"/>
</dbReference>
<evidence type="ECO:0000256" key="1">
    <source>
        <dbReference type="SAM" id="MobiDB-lite"/>
    </source>
</evidence>
<name>A0A1L7X1I5_9HELO</name>
<reference evidence="2 3" key="1">
    <citation type="submission" date="2016-03" db="EMBL/GenBank/DDBJ databases">
        <authorList>
            <person name="Ploux O."/>
        </authorList>
    </citation>
    <scope>NUCLEOTIDE SEQUENCE [LARGE SCALE GENOMIC DNA]</scope>
    <source>
        <strain evidence="2 3">UAMH 11012</strain>
    </source>
</reference>
<sequence length="1113" mass="127482">MAELELSHTIESQIQETIQIWINGLSHESAPLTAPIPPEGQFQLDDDDDTASLSFSQNDPLDLFEDLSDTASQTNHNANLPTPIHMGLNQEEIMEMHTKEDTQNTLGAYGCVALRNGKHIIAFNEVQDHWDMPYYPKTSQDGILHCIHPSRPLIPLEATAAEVFAVAKREMSKVPYDDVDIEKLYALQHQGSRKFFDRSISERLRDKTLALYNSFMVSWTATRFTCKNKHGISQCPSSKRPQTWIRNGALIYGCSLNNADATWHTARSIPTLTSEIDWDFLRALFAYGYNGKQNHCTYISNSTTTAKKCGFDHAQSQGKVCYFNKCLTTWDILIPFNMWLFPFYFVIARNCHHHAPPLPGRLPKDIALDFVTSLESVGPDSLADMTPRRYQLSAQYQWLLQRYQASTLKAIHIALACEDRQWSLIRMLRLRHFPEGTHLLGAEREWRMDRTRLSHERWIRKIWWSTDRKWFMIFACTIAEAREFKYCEHLQVDMSFKMIQGETNIWSFVGWSHRAKLILPYIHVFTNLNSRRGYRIMWGEAFKILEDISGETIRFSYMTRPETRWGLKTIGLDMCGKQAGGLGDHLNSRDPSRSCDEHLAHLLVFCKVHLKRNFQKKWPIHEGRHYILNHLFTSRDRVEFTERMASICQEWPELTNWIVHKQPPWILCGLLKGESKVRHEYWAIAKKHTGESESSHSQENNFVGRKCTILGGLLRLKIHVRHVYERHDTYCQQGVSYTFHNTSIESNLSIINNKRERMHRKAADRRSKAITAGKPSSYNPENPFMFPTQRDLEVMERIGIKTGDSDLMQGNSMIASAQHMPGTGSTFESPDTLDFINVDDAGTGGTSTEHMLSTPDDSIQYSSTLYTLQPSDPRPSNPFAAYAGHTLPNLRSFTSNLSFPSIQPSFAPLERLSTQSRFQSSIISSSLPSTSSIFSNLTYAQTSQSISSTPSQQDQLYAEYAPHAQNVNTSAGITSTRSAQPRLMLGIRDLPANDSTSIYSNTRSCMPLSALQAQSMHTPIATNSQTIIYNRESNRTRERARHMFSTDTAGAESIPPPSNQEQGLAFGQKRFYEETLILEDKVKELEARIAEKKRIQYLREKERKLQRELEELN</sequence>
<dbReference type="Proteomes" id="UP000184330">
    <property type="component" value="Unassembled WGS sequence"/>
</dbReference>
<accession>A0A1L7X1I5</accession>
<organism evidence="2 3">
    <name type="scientific">Phialocephala subalpina</name>
    <dbReference type="NCBI Taxonomy" id="576137"/>
    <lineage>
        <taxon>Eukaryota</taxon>
        <taxon>Fungi</taxon>
        <taxon>Dikarya</taxon>
        <taxon>Ascomycota</taxon>
        <taxon>Pezizomycotina</taxon>
        <taxon>Leotiomycetes</taxon>
        <taxon>Helotiales</taxon>
        <taxon>Mollisiaceae</taxon>
        <taxon>Phialocephala</taxon>
        <taxon>Phialocephala fortinii species complex</taxon>
    </lineage>
</organism>
<dbReference type="OrthoDB" id="3439522at2759"/>
<proteinExistence type="predicted"/>
<protein>
    <submittedName>
        <fullName evidence="2">Uncharacterized protein</fullName>
    </submittedName>
</protein>
<keyword evidence="3" id="KW-1185">Reference proteome</keyword>
<evidence type="ECO:0000313" key="2">
    <source>
        <dbReference type="EMBL" id="CZR58849.1"/>
    </source>
</evidence>
<gene>
    <name evidence="2" type="ORF">PAC_08741</name>
</gene>
<feature type="region of interest" description="Disordered" evidence="1">
    <location>
        <begin position="762"/>
        <end position="786"/>
    </location>
</feature>
<feature type="region of interest" description="Disordered" evidence="1">
    <location>
        <begin position="31"/>
        <end position="50"/>
    </location>
</feature>